<keyword evidence="1" id="KW-0808">Transferase</keyword>
<keyword evidence="5" id="KW-1185">Reference proteome</keyword>
<dbReference type="Proteomes" id="UP000533598">
    <property type="component" value="Unassembled WGS sequence"/>
</dbReference>
<protein>
    <submittedName>
        <fullName evidence="4">Ribosomal protein S18 acetylase RimI-like enzyme</fullName>
    </submittedName>
</protein>
<organism evidence="4 5">
    <name type="scientific">Crossiella cryophila</name>
    <dbReference type="NCBI Taxonomy" id="43355"/>
    <lineage>
        <taxon>Bacteria</taxon>
        <taxon>Bacillati</taxon>
        <taxon>Actinomycetota</taxon>
        <taxon>Actinomycetes</taxon>
        <taxon>Pseudonocardiales</taxon>
        <taxon>Pseudonocardiaceae</taxon>
        <taxon>Crossiella</taxon>
    </lineage>
</organism>
<reference evidence="4 5" key="1">
    <citation type="submission" date="2020-08" db="EMBL/GenBank/DDBJ databases">
        <title>Sequencing the genomes of 1000 actinobacteria strains.</title>
        <authorList>
            <person name="Klenk H.-P."/>
        </authorList>
    </citation>
    <scope>NUCLEOTIDE SEQUENCE [LARGE SCALE GENOMIC DNA]</scope>
    <source>
        <strain evidence="4 5">DSM 44230</strain>
    </source>
</reference>
<dbReference type="AlphaFoldDB" id="A0A7W7C9G9"/>
<sequence>MIGLVELAVADWPRWRELRLAALTEAPQAFGTNLAEWLEVPAARWEGRLAEADLNLVAELDGRDAGMVSATLAGAGTAKLRSMWVAPFARGRGVGDALIEAVVRWAAERGAHRVTLDVMADNESAAALYRRHGFVETGTFEDEGVVERVMVRVAG</sequence>
<dbReference type="RefSeq" id="WP_185002881.1">
    <property type="nucleotide sequence ID" value="NZ_BAAAUI010000002.1"/>
</dbReference>
<dbReference type="PROSITE" id="PS51186">
    <property type="entry name" value="GNAT"/>
    <property type="match status" value="1"/>
</dbReference>
<evidence type="ECO:0000259" key="3">
    <source>
        <dbReference type="PROSITE" id="PS51186"/>
    </source>
</evidence>
<dbReference type="GO" id="GO:0016747">
    <property type="term" value="F:acyltransferase activity, transferring groups other than amino-acyl groups"/>
    <property type="evidence" value="ECO:0007669"/>
    <property type="project" value="InterPro"/>
</dbReference>
<dbReference type="SUPFAM" id="SSF55729">
    <property type="entry name" value="Acyl-CoA N-acyltransferases (Nat)"/>
    <property type="match status" value="1"/>
</dbReference>
<dbReference type="CDD" id="cd04301">
    <property type="entry name" value="NAT_SF"/>
    <property type="match status" value="1"/>
</dbReference>
<evidence type="ECO:0000313" key="4">
    <source>
        <dbReference type="EMBL" id="MBB4677023.1"/>
    </source>
</evidence>
<keyword evidence="4" id="KW-0689">Ribosomal protein</keyword>
<evidence type="ECO:0000313" key="5">
    <source>
        <dbReference type="Proteomes" id="UP000533598"/>
    </source>
</evidence>
<dbReference type="PANTHER" id="PTHR43877:SF2">
    <property type="entry name" value="AMINOALKYLPHOSPHONATE N-ACETYLTRANSFERASE-RELATED"/>
    <property type="match status" value="1"/>
</dbReference>
<dbReference type="PANTHER" id="PTHR43877">
    <property type="entry name" value="AMINOALKYLPHOSPHONATE N-ACETYLTRANSFERASE-RELATED-RELATED"/>
    <property type="match status" value="1"/>
</dbReference>
<feature type="domain" description="N-acetyltransferase" evidence="3">
    <location>
        <begin position="2"/>
        <end position="152"/>
    </location>
</feature>
<evidence type="ECO:0000256" key="1">
    <source>
        <dbReference type="ARBA" id="ARBA00022679"/>
    </source>
</evidence>
<dbReference type="Gene3D" id="3.40.630.30">
    <property type="match status" value="1"/>
</dbReference>
<keyword evidence="4" id="KW-0687">Ribonucleoprotein</keyword>
<proteinExistence type="predicted"/>
<gene>
    <name evidence="4" type="ORF">HNR67_003141</name>
</gene>
<dbReference type="EMBL" id="JACHMH010000001">
    <property type="protein sequence ID" value="MBB4677023.1"/>
    <property type="molecule type" value="Genomic_DNA"/>
</dbReference>
<dbReference type="InterPro" id="IPR000182">
    <property type="entry name" value="GNAT_dom"/>
</dbReference>
<evidence type="ECO:0000256" key="2">
    <source>
        <dbReference type="ARBA" id="ARBA00023315"/>
    </source>
</evidence>
<dbReference type="GO" id="GO:0005840">
    <property type="term" value="C:ribosome"/>
    <property type="evidence" value="ECO:0007669"/>
    <property type="project" value="UniProtKB-KW"/>
</dbReference>
<keyword evidence="2" id="KW-0012">Acyltransferase</keyword>
<name>A0A7W7C9G9_9PSEU</name>
<dbReference type="InterPro" id="IPR016181">
    <property type="entry name" value="Acyl_CoA_acyltransferase"/>
</dbReference>
<dbReference type="InterPro" id="IPR050832">
    <property type="entry name" value="Bact_Acetyltransf"/>
</dbReference>
<comment type="caution">
    <text evidence="4">The sequence shown here is derived from an EMBL/GenBank/DDBJ whole genome shotgun (WGS) entry which is preliminary data.</text>
</comment>
<accession>A0A7W7C9G9</accession>
<dbReference type="Pfam" id="PF00583">
    <property type="entry name" value="Acetyltransf_1"/>
    <property type="match status" value="1"/>
</dbReference>